<dbReference type="InterPro" id="IPR028098">
    <property type="entry name" value="Glyco_trans_4-like_N"/>
</dbReference>
<feature type="region of interest" description="Disordered" evidence="1">
    <location>
        <begin position="358"/>
        <end position="381"/>
    </location>
</feature>
<evidence type="ECO:0000259" key="2">
    <source>
        <dbReference type="Pfam" id="PF13579"/>
    </source>
</evidence>
<name>A0A1H9VY39_9BACI</name>
<dbReference type="OrthoDB" id="9804196at2"/>
<dbReference type="Proteomes" id="UP000199318">
    <property type="component" value="Unassembled WGS sequence"/>
</dbReference>
<evidence type="ECO:0000313" key="3">
    <source>
        <dbReference type="EMBL" id="SES26414.1"/>
    </source>
</evidence>
<dbReference type="EMBL" id="FOGV01000025">
    <property type="protein sequence ID" value="SES26414.1"/>
    <property type="molecule type" value="Genomic_DNA"/>
</dbReference>
<organism evidence="3 4">
    <name type="scientific">Salisediminibacterium halotolerans</name>
    <dbReference type="NCBI Taxonomy" id="517425"/>
    <lineage>
        <taxon>Bacteria</taxon>
        <taxon>Bacillati</taxon>
        <taxon>Bacillota</taxon>
        <taxon>Bacilli</taxon>
        <taxon>Bacillales</taxon>
        <taxon>Bacillaceae</taxon>
        <taxon>Salisediminibacterium</taxon>
    </lineage>
</organism>
<protein>
    <submittedName>
        <fullName evidence="3">Glycosyltransferase involved in cell wall bisynthesis</fullName>
    </submittedName>
</protein>
<evidence type="ECO:0000256" key="1">
    <source>
        <dbReference type="SAM" id="MobiDB-lite"/>
    </source>
</evidence>
<dbReference type="InterPro" id="IPR050194">
    <property type="entry name" value="Glycosyltransferase_grp1"/>
</dbReference>
<sequence>MNSPTRVLHVVAAMNRSGEAKFLMNLYRAMNRAEIQFDFLTAFPGDYDDEIRNTGGKVYEIPFLTKSGRLRNEKLLASFLAANTYQIVHVHTGYSAGSILAQAKENGVPVRIAHSHLSEGREDFLEKTINIFAAKRIRLSATHRFACSLEAGKRLFGKNTFFIQVNYAVDPERFRFRTVSRKAARLAWGWREEHFVIGYIGGMSQADHLFWLLARFEQLVSAMPKARLVMIGEGPMKSRLKEEAEKKGLENYVHFDAQTDECSAVLNGMDVLTRPGSSRMFPGVLIEAQSSGLPCLVADDVSRETDMESGLMQFLPLKRPQKWEEELVRLSRLKMQRRSETRSVKQKGYDMNSTAREMESFYRSRTRETVYEEEKHGPTHA</sequence>
<dbReference type="STRING" id="1464123.SAMN05444126_1258"/>
<dbReference type="Pfam" id="PF13579">
    <property type="entry name" value="Glyco_trans_4_4"/>
    <property type="match status" value="1"/>
</dbReference>
<feature type="domain" description="Glycosyltransferase subfamily 4-like N-terminal" evidence="2">
    <location>
        <begin position="18"/>
        <end position="138"/>
    </location>
</feature>
<keyword evidence="4" id="KW-1185">Reference proteome</keyword>
<dbReference type="Pfam" id="PF13692">
    <property type="entry name" value="Glyco_trans_1_4"/>
    <property type="match status" value="1"/>
</dbReference>
<dbReference type="GO" id="GO:0016757">
    <property type="term" value="F:glycosyltransferase activity"/>
    <property type="evidence" value="ECO:0007669"/>
    <property type="project" value="TreeGrafter"/>
</dbReference>
<dbReference type="AlphaFoldDB" id="A0A1H9VY39"/>
<evidence type="ECO:0000313" key="4">
    <source>
        <dbReference type="Proteomes" id="UP000199318"/>
    </source>
</evidence>
<dbReference type="PANTHER" id="PTHR45947">
    <property type="entry name" value="SULFOQUINOVOSYL TRANSFERASE SQD2"/>
    <property type="match status" value="1"/>
</dbReference>
<dbReference type="RefSeq" id="WP_093074174.1">
    <property type="nucleotide sequence ID" value="NZ_FOGV01000025.1"/>
</dbReference>
<dbReference type="PANTHER" id="PTHR45947:SF3">
    <property type="entry name" value="SULFOQUINOVOSYL TRANSFERASE SQD2"/>
    <property type="match status" value="1"/>
</dbReference>
<dbReference type="SUPFAM" id="SSF53756">
    <property type="entry name" value="UDP-Glycosyltransferase/glycogen phosphorylase"/>
    <property type="match status" value="1"/>
</dbReference>
<proteinExistence type="predicted"/>
<reference evidence="4" key="1">
    <citation type="submission" date="2016-10" db="EMBL/GenBank/DDBJ databases">
        <authorList>
            <person name="de Groot N.N."/>
        </authorList>
    </citation>
    <scope>NUCLEOTIDE SEQUENCE [LARGE SCALE GENOMIC DNA]</scope>
    <source>
        <strain evidence="4">10nlg</strain>
    </source>
</reference>
<gene>
    <name evidence="3" type="ORF">SAMN05444126_1258</name>
</gene>
<comment type="caution">
    <text evidence="3">The sequence shown here is derived from an EMBL/GenBank/DDBJ whole genome shotgun (WGS) entry which is preliminary data.</text>
</comment>
<dbReference type="Gene3D" id="3.40.50.2000">
    <property type="entry name" value="Glycogen Phosphorylase B"/>
    <property type="match status" value="2"/>
</dbReference>
<accession>A0A1H9VY39</accession>